<dbReference type="AlphaFoldDB" id="A0A2P5SY70"/>
<evidence type="ECO:0000256" key="10">
    <source>
        <dbReference type="HAMAP-Rule" id="MF_00536"/>
    </source>
</evidence>
<keyword evidence="3 10" id="KW-0862">Zinc</keyword>
<feature type="binding site" evidence="10">
    <location>
        <position position="166"/>
    </location>
    <ligand>
        <name>a divalent metal cation</name>
        <dbReference type="ChEBI" id="CHEBI:60240"/>
        <note>ligand shared between dimeric partners</note>
    </ligand>
</feature>
<sequence length="330" mass="36386">MTNNSRIIITPGEPAGIGPDIIIQLAQRNWPVELVVCASPKLLNDRAAQLNLPLNLYNYHPDIVNKNRQVGNLAIIPIELSNPVTPGQLSIANSRYVIKTLIKSCNECIKGKFQAIVTGPVNKYIINNAGIPFTGHTELFARLASAKQVVMMLVNKKFRVALATTHIPLKSVSNFITKKHLYKIIYIIYEELQKKFFIKNPSIYICGLNPHAGDGGYIGTEEIETIIPVINELNMKGLKLTGPISADTIFQEKILKKADVILAMYHDQGLPVLKSFSFTKSVNVTLGLPFIRTSVDHGTALELASTGNANPESLFMALNLAIDMIEINNE</sequence>
<feature type="binding site" evidence="10">
    <location>
        <position position="266"/>
    </location>
    <ligand>
        <name>a divalent metal cation</name>
        <dbReference type="ChEBI" id="CHEBI:60240"/>
        <note>ligand shared between dimeric partners</note>
    </ligand>
</feature>
<comment type="function">
    <text evidence="10">Catalyzes the NAD(P)-dependent oxidation of 4-(phosphooxy)-L-threonine (HTP) into 2-amino-3-oxo-4-(phosphooxy)butyric acid which spontaneously decarboxylates to form 3-amino-2-oxopropyl phosphate (AHAP).</text>
</comment>
<dbReference type="GO" id="GO:0042823">
    <property type="term" value="P:pyridoxal phosphate biosynthetic process"/>
    <property type="evidence" value="ECO:0007669"/>
    <property type="project" value="UniProtKB-UniRule"/>
</dbReference>
<comment type="similarity">
    <text evidence="10">Belongs to the PdxA family.</text>
</comment>
<dbReference type="UniPathway" id="UPA00244">
    <property type="reaction ID" value="UER00312"/>
</dbReference>
<dbReference type="SUPFAM" id="SSF53659">
    <property type="entry name" value="Isocitrate/Isopropylmalate dehydrogenase-like"/>
    <property type="match status" value="1"/>
</dbReference>
<comment type="cofactor">
    <cofactor evidence="10">
        <name>Zn(2+)</name>
        <dbReference type="ChEBI" id="CHEBI:29105"/>
    </cofactor>
    <cofactor evidence="10">
        <name>Mg(2+)</name>
        <dbReference type="ChEBI" id="CHEBI:18420"/>
    </cofactor>
    <cofactor evidence="10">
        <name>Co(2+)</name>
        <dbReference type="ChEBI" id="CHEBI:48828"/>
    </cofactor>
    <text evidence="10">Binds 1 divalent metal cation per subunit. Can use ions such as Zn(2+), Mg(2+) or Co(2+).</text>
</comment>
<dbReference type="HAMAP" id="MF_00536">
    <property type="entry name" value="PdxA"/>
    <property type="match status" value="1"/>
</dbReference>
<dbReference type="NCBIfam" id="TIGR00557">
    <property type="entry name" value="pdxA"/>
    <property type="match status" value="1"/>
</dbReference>
<dbReference type="OrthoDB" id="9801783at2"/>
<evidence type="ECO:0000256" key="9">
    <source>
        <dbReference type="ARBA" id="ARBA00023285"/>
    </source>
</evidence>
<accession>A0A2P5SY70</accession>
<dbReference type="InterPro" id="IPR037510">
    <property type="entry name" value="PdxA"/>
</dbReference>
<reference evidence="11 12" key="1">
    <citation type="journal article" date="2018" name="Genome Biol. Evol.">
        <title>Cladogenesis and Genomic Streamlining in Extracellular Endosymbionts of Tropical Stink Bugs.</title>
        <authorList>
            <person name="Otero-Bravo A."/>
            <person name="Goffredi S."/>
            <person name="Sabree Z.L."/>
        </authorList>
    </citation>
    <scope>NUCLEOTIDE SEQUENCE [LARGE SCALE GENOMIC DNA]</scope>
    <source>
        <strain evidence="11 12">SoET</strain>
    </source>
</reference>
<evidence type="ECO:0000313" key="11">
    <source>
        <dbReference type="EMBL" id="PPI87252.1"/>
    </source>
</evidence>
<evidence type="ECO:0000256" key="3">
    <source>
        <dbReference type="ARBA" id="ARBA00022833"/>
    </source>
</evidence>
<feature type="binding site" evidence="10">
    <location>
        <position position="136"/>
    </location>
    <ligand>
        <name>substrate</name>
    </ligand>
</feature>
<feature type="binding site" evidence="10">
    <location>
        <position position="292"/>
    </location>
    <ligand>
        <name>substrate</name>
    </ligand>
</feature>
<dbReference type="GO" id="GO:0008615">
    <property type="term" value="P:pyridoxine biosynthetic process"/>
    <property type="evidence" value="ECO:0007669"/>
    <property type="project" value="UniProtKB-UniRule"/>
</dbReference>
<keyword evidence="5 10" id="KW-0521">NADP</keyword>
<feature type="binding site" evidence="10">
    <location>
        <position position="211"/>
    </location>
    <ligand>
        <name>a divalent metal cation</name>
        <dbReference type="ChEBI" id="CHEBI:60240"/>
        <note>ligand shared between dimeric partners</note>
    </ligand>
</feature>
<comment type="miscellaneous">
    <text evidence="10">The active site is located at the dimer interface.</text>
</comment>
<dbReference type="Pfam" id="PF04166">
    <property type="entry name" value="PdxA"/>
    <property type="match status" value="1"/>
</dbReference>
<dbReference type="EMBL" id="PDKS01000002">
    <property type="protein sequence ID" value="PPI87252.1"/>
    <property type="molecule type" value="Genomic_DNA"/>
</dbReference>
<evidence type="ECO:0000256" key="7">
    <source>
        <dbReference type="ARBA" id="ARBA00023027"/>
    </source>
</evidence>
<dbReference type="GO" id="GO:0008270">
    <property type="term" value="F:zinc ion binding"/>
    <property type="evidence" value="ECO:0007669"/>
    <property type="project" value="UniProtKB-UniRule"/>
</dbReference>
<dbReference type="GO" id="GO:0005737">
    <property type="term" value="C:cytoplasm"/>
    <property type="evidence" value="ECO:0007669"/>
    <property type="project" value="UniProtKB-SubCell"/>
</dbReference>
<dbReference type="PANTHER" id="PTHR30004">
    <property type="entry name" value="4-HYDROXYTHREONINE-4-PHOSPHATE DEHYDROGENASE"/>
    <property type="match status" value="1"/>
</dbReference>
<keyword evidence="9 10" id="KW-0170">Cobalt</keyword>
<proteinExistence type="inferred from homology"/>
<dbReference type="GO" id="GO:0050570">
    <property type="term" value="F:4-hydroxythreonine-4-phosphate dehydrogenase activity"/>
    <property type="evidence" value="ECO:0007669"/>
    <property type="project" value="UniProtKB-UniRule"/>
</dbReference>
<dbReference type="Gene3D" id="3.40.718.10">
    <property type="entry name" value="Isopropylmalate Dehydrogenase"/>
    <property type="match status" value="1"/>
</dbReference>
<feature type="binding site" evidence="10">
    <location>
        <position position="137"/>
    </location>
    <ligand>
        <name>substrate</name>
    </ligand>
</feature>
<evidence type="ECO:0000256" key="6">
    <source>
        <dbReference type="ARBA" id="ARBA00023002"/>
    </source>
</evidence>
<comment type="catalytic activity">
    <reaction evidence="10">
        <text>4-(phosphooxy)-L-threonine + NAD(+) = 3-amino-2-oxopropyl phosphate + CO2 + NADH</text>
        <dbReference type="Rhea" id="RHEA:32275"/>
        <dbReference type="ChEBI" id="CHEBI:16526"/>
        <dbReference type="ChEBI" id="CHEBI:57279"/>
        <dbReference type="ChEBI" id="CHEBI:57540"/>
        <dbReference type="ChEBI" id="CHEBI:57945"/>
        <dbReference type="ChEBI" id="CHEBI:58452"/>
        <dbReference type="EC" id="1.1.1.262"/>
    </reaction>
</comment>
<comment type="subcellular location">
    <subcellularLocation>
        <location evidence="10">Cytoplasm</location>
    </subcellularLocation>
</comment>
<evidence type="ECO:0000256" key="2">
    <source>
        <dbReference type="ARBA" id="ARBA00022723"/>
    </source>
</evidence>
<dbReference type="GO" id="GO:0050897">
    <property type="term" value="F:cobalt ion binding"/>
    <property type="evidence" value="ECO:0007669"/>
    <property type="project" value="UniProtKB-UniRule"/>
</dbReference>
<dbReference type="RefSeq" id="WP_136131657.1">
    <property type="nucleotide sequence ID" value="NZ_PDKS01000002.1"/>
</dbReference>
<name>A0A2P5SY70_9GAMM</name>
<keyword evidence="6 10" id="KW-0560">Oxidoreductase</keyword>
<organism evidence="11 12">
    <name type="scientific">Candidatus Pantoea edessiphila</name>
    <dbReference type="NCBI Taxonomy" id="2044610"/>
    <lineage>
        <taxon>Bacteria</taxon>
        <taxon>Pseudomonadati</taxon>
        <taxon>Pseudomonadota</taxon>
        <taxon>Gammaproteobacteria</taxon>
        <taxon>Enterobacterales</taxon>
        <taxon>Erwiniaceae</taxon>
        <taxon>Pantoea</taxon>
    </lineage>
</organism>
<dbReference type="GO" id="GO:0000287">
    <property type="term" value="F:magnesium ion binding"/>
    <property type="evidence" value="ECO:0007669"/>
    <property type="project" value="UniProtKB-UniRule"/>
</dbReference>
<dbReference type="GO" id="GO:0051287">
    <property type="term" value="F:NAD binding"/>
    <property type="evidence" value="ECO:0007669"/>
    <property type="project" value="InterPro"/>
</dbReference>
<dbReference type="InterPro" id="IPR005255">
    <property type="entry name" value="PdxA_fam"/>
</dbReference>
<evidence type="ECO:0000256" key="8">
    <source>
        <dbReference type="ARBA" id="ARBA00023096"/>
    </source>
</evidence>
<gene>
    <name evidence="10 11" type="primary">pdxA</name>
    <name evidence="11" type="ORF">CRV11_01830</name>
</gene>
<evidence type="ECO:0000256" key="1">
    <source>
        <dbReference type="ARBA" id="ARBA00022490"/>
    </source>
</evidence>
<feature type="binding site" evidence="10">
    <location>
        <position position="283"/>
    </location>
    <ligand>
        <name>substrate</name>
    </ligand>
</feature>
<comment type="subunit">
    <text evidence="10">Homodimer.</text>
</comment>
<keyword evidence="8 10" id="KW-0664">Pyridoxine biosynthesis</keyword>
<keyword evidence="1 10" id="KW-0963">Cytoplasm</keyword>
<keyword evidence="4 10" id="KW-0460">Magnesium</keyword>
<feature type="binding site" evidence="10">
    <location>
        <position position="274"/>
    </location>
    <ligand>
        <name>substrate</name>
    </ligand>
</feature>
<dbReference type="Proteomes" id="UP000296034">
    <property type="component" value="Unassembled WGS sequence"/>
</dbReference>
<dbReference type="PANTHER" id="PTHR30004:SF5">
    <property type="entry name" value="4-HYDROXYTHREONINE-4-PHOSPHATE DEHYDROGENASE"/>
    <property type="match status" value="1"/>
</dbReference>
<evidence type="ECO:0000256" key="4">
    <source>
        <dbReference type="ARBA" id="ARBA00022842"/>
    </source>
</evidence>
<comment type="pathway">
    <text evidence="10">Cofactor biosynthesis; pyridoxine 5'-phosphate biosynthesis; pyridoxine 5'-phosphate from D-erythrose 4-phosphate: step 4/5.</text>
</comment>
<dbReference type="EC" id="1.1.1.262" evidence="10"/>
<comment type="caution">
    <text evidence="11">The sequence shown here is derived from an EMBL/GenBank/DDBJ whole genome shotgun (WGS) entry which is preliminary data.</text>
</comment>
<keyword evidence="2 10" id="KW-0479">Metal-binding</keyword>
<protein>
    <recommendedName>
        <fullName evidence="10">4-hydroxythreonine-4-phosphate dehydrogenase</fullName>
        <ecNumber evidence="10">1.1.1.262</ecNumber>
    </recommendedName>
    <alternativeName>
        <fullName evidence="10">4-(phosphohydroxy)-L-threonine dehydrogenase</fullName>
    </alternativeName>
</protein>
<keyword evidence="7 10" id="KW-0520">NAD</keyword>
<evidence type="ECO:0000313" key="12">
    <source>
        <dbReference type="Proteomes" id="UP000296034"/>
    </source>
</evidence>
<evidence type="ECO:0000256" key="5">
    <source>
        <dbReference type="ARBA" id="ARBA00022857"/>
    </source>
</evidence>